<reference evidence="1 2" key="1">
    <citation type="journal article" date="2015" name="Genome Announc.">
        <title>Genome sequencing of 18 francisella strains to aid in assay development and testing.</title>
        <authorList>
            <person name="Johnson S.L."/>
            <person name="Daligault H.E."/>
            <person name="Davenport K.W."/>
            <person name="Coyne S.R."/>
            <person name="Frey K.G."/>
            <person name="Koroleva G.I."/>
            <person name="Broomall S.M."/>
            <person name="Bishop-Lilly K.A."/>
            <person name="Bruce D.C."/>
            <person name="Chertkov O."/>
            <person name="Freitas T."/>
            <person name="Jaissle J."/>
            <person name="Ladner J.T."/>
            <person name="Rosenzweig C.N."/>
            <person name="Gibbons H.S."/>
            <person name="Palacios G.F."/>
            <person name="Redden C.L."/>
            <person name="Xu Y."/>
            <person name="Minogue T.D."/>
            <person name="Chain P.S."/>
        </authorList>
    </citation>
    <scope>NUCLEOTIDE SEQUENCE [LARGE SCALE GENOMIC DNA]</scope>
    <source>
        <strain evidence="1 2">LVS</strain>
    </source>
</reference>
<sequence length="52" mass="5910">MLSLMCLTKYSRINYSASEWQSYVKSDSKNITAQNPQSATDFAKAIKQSLFN</sequence>
<protein>
    <submittedName>
        <fullName evidence="1">ThiJ/PfpI family domain protein</fullName>
    </submittedName>
</protein>
<evidence type="ECO:0000313" key="2">
    <source>
        <dbReference type="Proteomes" id="UP000031874"/>
    </source>
</evidence>
<dbReference type="InterPro" id="IPR029062">
    <property type="entry name" value="Class_I_gatase-like"/>
</dbReference>
<dbReference type="Gene3D" id="3.40.50.880">
    <property type="match status" value="1"/>
</dbReference>
<gene>
    <name evidence="1" type="ORF">AW21_24</name>
</gene>
<accession>A0AAI8FTU2</accession>
<dbReference type="AlphaFoldDB" id="A0AAI8FTU2"/>
<proteinExistence type="predicted"/>
<dbReference type="SUPFAM" id="SSF52317">
    <property type="entry name" value="Class I glutamine amidotransferase-like"/>
    <property type="match status" value="1"/>
</dbReference>
<dbReference type="EMBL" id="CP009694">
    <property type="protein sequence ID" value="AJI59451.1"/>
    <property type="molecule type" value="Genomic_DNA"/>
</dbReference>
<name>A0AAI8FTU2_FRATH</name>
<evidence type="ECO:0000313" key="1">
    <source>
        <dbReference type="EMBL" id="AJI59451.1"/>
    </source>
</evidence>
<dbReference type="Proteomes" id="UP000031874">
    <property type="component" value="Chromosome"/>
</dbReference>
<organism evidence="1 2">
    <name type="scientific">Francisella tularensis subsp. holarctica (strain LVS)</name>
    <dbReference type="NCBI Taxonomy" id="376619"/>
    <lineage>
        <taxon>Bacteria</taxon>
        <taxon>Pseudomonadati</taxon>
        <taxon>Pseudomonadota</taxon>
        <taxon>Gammaproteobacteria</taxon>
        <taxon>Thiotrichales</taxon>
        <taxon>Francisellaceae</taxon>
        <taxon>Francisella</taxon>
    </lineage>
</organism>